<organism evidence="2 3">
    <name type="scientific">Mesocricetus auratus</name>
    <name type="common">Golden hamster</name>
    <dbReference type="NCBI Taxonomy" id="10036"/>
    <lineage>
        <taxon>Eukaryota</taxon>
        <taxon>Metazoa</taxon>
        <taxon>Chordata</taxon>
        <taxon>Craniata</taxon>
        <taxon>Vertebrata</taxon>
        <taxon>Euteleostomi</taxon>
        <taxon>Mammalia</taxon>
        <taxon>Eutheria</taxon>
        <taxon>Euarchontoglires</taxon>
        <taxon>Glires</taxon>
        <taxon>Rodentia</taxon>
        <taxon>Myomorpha</taxon>
        <taxon>Muroidea</taxon>
        <taxon>Cricetidae</taxon>
        <taxon>Cricetinae</taxon>
        <taxon>Mesocricetus</taxon>
    </lineage>
</organism>
<protein>
    <submittedName>
        <fullName evidence="3">Uncharacterized protein LOC121141094</fullName>
    </submittedName>
</protein>
<dbReference type="Proteomes" id="UP000886700">
    <property type="component" value="Unplaced"/>
</dbReference>
<accession>A0ABM2XMB9</accession>
<feature type="region of interest" description="Disordered" evidence="1">
    <location>
        <begin position="75"/>
        <end position="95"/>
    </location>
</feature>
<dbReference type="GeneID" id="121141094"/>
<reference evidence="3" key="1">
    <citation type="submission" date="2025-08" db="UniProtKB">
        <authorList>
            <consortium name="RefSeq"/>
        </authorList>
    </citation>
    <scope>IDENTIFICATION</scope>
    <source>
        <tissue evidence="3">Liver</tissue>
    </source>
</reference>
<feature type="region of interest" description="Disordered" evidence="1">
    <location>
        <begin position="112"/>
        <end position="147"/>
    </location>
</feature>
<name>A0ABM2XMB9_MESAU</name>
<proteinExistence type="predicted"/>
<gene>
    <name evidence="3" type="primary">LOC121141094</name>
</gene>
<feature type="compositionally biased region" description="Polar residues" evidence="1">
    <location>
        <begin position="75"/>
        <end position="84"/>
    </location>
</feature>
<dbReference type="RefSeq" id="XP_040603880.1">
    <property type="nucleotide sequence ID" value="XM_040747946.1"/>
</dbReference>
<sequence>MYQNITYQDWHWVKGAQTQSKHSVWRCWWFVQSCPDLPSCSTDFPGQKQEGRVGTNGARVTDSERWFIVHGSHLGSDNSESGTRQPAGVGAGGWRKAAVPGVRRRHLGEHTARFRSTQSQPAAAQHRQLACSGPRHPPLPRARGRPPRRLTWTSAASFFSCASACAFASSSTWLSWRRGPKEDGAKAETQGMFLIPALGR</sequence>
<evidence type="ECO:0000256" key="1">
    <source>
        <dbReference type="SAM" id="MobiDB-lite"/>
    </source>
</evidence>
<keyword evidence="2" id="KW-1185">Reference proteome</keyword>
<evidence type="ECO:0000313" key="2">
    <source>
        <dbReference type="Proteomes" id="UP000886700"/>
    </source>
</evidence>
<evidence type="ECO:0000313" key="3">
    <source>
        <dbReference type="RefSeq" id="XP_040603880.1"/>
    </source>
</evidence>